<dbReference type="PANTHER" id="PTHR23131">
    <property type="entry name" value="ENDORIBONUCLEASE LACTB2"/>
    <property type="match status" value="1"/>
</dbReference>
<dbReference type="PANTHER" id="PTHR23131:SF4">
    <property type="entry name" value="METALLO-BETA-LACTAMASE SUPERFAMILY POTEIN"/>
    <property type="match status" value="1"/>
</dbReference>
<evidence type="ECO:0000259" key="1">
    <source>
        <dbReference type="SMART" id="SM00849"/>
    </source>
</evidence>
<dbReference type="InterPro" id="IPR001279">
    <property type="entry name" value="Metallo-B-lactamas"/>
</dbReference>
<comment type="caution">
    <text evidence="2">The sequence shown here is derived from an EMBL/GenBank/DDBJ whole genome shotgun (WGS) entry which is preliminary data.</text>
</comment>
<sequence length="341" mass="37979">MLFFVRQGVILFPDSAIGGRIMLSVHRISIPTPYPVGPVNAYLIKGDPLTMVDCGPDTPEAREVLTAGLKEQGVSPEDIKRIVLTHAHPDHSGMAQWLWKESGAEVYVHPYEYRKITGEQDFIKERLPFIVKMGIPMNILLEMAGDRDKVPRPTLSGVNTVAVTGGEKLRFDGREMDIMHLPGHATGHICLYDSREGELFSGDFLLLDITPNPLLEADPENPERRYPSLSRYLECLELVDGLGIKRALPGHGGIIEDPGAVIASSREHHQRRFDRLLEILGDNGKMNTYNISSTMYPDLRGFHIFLGLSEVQAHLDVLLEQGCIKVEYSQGVAFYLKAPGE</sequence>
<organism evidence="2 3">
    <name type="scientific">Desulfocucumis palustris</name>
    <dbReference type="NCBI Taxonomy" id="1898651"/>
    <lineage>
        <taxon>Bacteria</taxon>
        <taxon>Bacillati</taxon>
        <taxon>Bacillota</taxon>
        <taxon>Clostridia</taxon>
        <taxon>Eubacteriales</taxon>
        <taxon>Desulfocucumaceae</taxon>
        <taxon>Desulfocucumis</taxon>
    </lineage>
</organism>
<keyword evidence="2" id="KW-0378">Hydrolase</keyword>
<accession>A0A2L2XD11</accession>
<dbReference type="InterPro" id="IPR036866">
    <property type="entry name" value="RibonucZ/Hydroxyglut_hydro"/>
</dbReference>
<reference evidence="3" key="1">
    <citation type="submission" date="2018-02" db="EMBL/GenBank/DDBJ databases">
        <title>Genome sequence of Desulfocucumis palustris strain NAW-5.</title>
        <authorList>
            <person name="Watanabe M."/>
            <person name="Kojima H."/>
            <person name="Fukui M."/>
        </authorList>
    </citation>
    <scope>NUCLEOTIDE SEQUENCE [LARGE SCALE GENOMIC DNA]</scope>
    <source>
        <strain evidence="3">NAW-5</strain>
    </source>
</reference>
<dbReference type="GO" id="GO:0016787">
    <property type="term" value="F:hydrolase activity"/>
    <property type="evidence" value="ECO:0007669"/>
    <property type="project" value="UniProtKB-KW"/>
</dbReference>
<dbReference type="Proteomes" id="UP000239549">
    <property type="component" value="Unassembled WGS sequence"/>
</dbReference>
<keyword evidence="3" id="KW-1185">Reference proteome</keyword>
<dbReference type="SMART" id="SM00849">
    <property type="entry name" value="Lactamase_B"/>
    <property type="match status" value="1"/>
</dbReference>
<dbReference type="InterPro" id="IPR050662">
    <property type="entry name" value="Sec-metab_biosynth-thioest"/>
</dbReference>
<proteinExistence type="predicted"/>
<protein>
    <submittedName>
        <fullName evidence="2">Zinc metallohydrolase</fullName>
    </submittedName>
</protein>
<dbReference type="EMBL" id="BFAV01000104">
    <property type="protein sequence ID" value="GBF33613.1"/>
    <property type="molecule type" value="Genomic_DNA"/>
</dbReference>
<evidence type="ECO:0000313" key="2">
    <source>
        <dbReference type="EMBL" id="GBF33613.1"/>
    </source>
</evidence>
<dbReference type="SUPFAM" id="SSF56281">
    <property type="entry name" value="Metallo-hydrolase/oxidoreductase"/>
    <property type="match status" value="1"/>
</dbReference>
<evidence type="ECO:0000313" key="3">
    <source>
        <dbReference type="Proteomes" id="UP000239549"/>
    </source>
</evidence>
<dbReference type="CDD" id="cd07725">
    <property type="entry name" value="TTHA1429-like_MBL-fold"/>
    <property type="match status" value="1"/>
</dbReference>
<name>A0A2L2XD11_9FIRM</name>
<dbReference type="Gene3D" id="3.60.15.10">
    <property type="entry name" value="Ribonuclease Z/Hydroxyacylglutathione hydrolase-like"/>
    <property type="match status" value="1"/>
</dbReference>
<dbReference type="AlphaFoldDB" id="A0A2L2XD11"/>
<feature type="domain" description="Metallo-beta-lactamase" evidence="1">
    <location>
        <begin position="38"/>
        <end position="251"/>
    </location>
</feature>
<dbReference type="Pfam" id="PF00753">
    <property type="entry name" value="Lactamase_B"/>
    <property type="match status" value="1"/>
</dbReference>
<gene>
    <name evidence="2" type="ORF">DCCM_2719</name>
</gene>